<dbReference type="EMBL" id="JAYMYQ010000001">
    <property type="protein sequence ID" value="KAK7362878.1"/>
    <property type="molecule type" value="Genomic_DNA"/>
</dbReference>
<name>A0AAN9N2M1_CANGL</name>
<dbReference type="PROSITE" id="PS51649">
    <property type="entry name" value="NPH3"/>
    <property type="match status" value="1"/>
</dbReference>
<comment type="similarity">
    <text evidence="1">Belongs to the NPH3 family.</text>
</comment>
<evidence type="ECO:0000313" key="4">
    <source>
        <dbReference type="Proteomes" id="UP001367508"/>
    </source>
</evidence>
<gene>
    <name evidence="3" type="ORF">VNO77_05003</name>
</gene>
<dbReference type="InterPro" id="IPR027356">
    <property type="entry name" value="NPH3_dom"/>
</dbReference>
<accession>A0AAN9N2M1</accession>
<dbReference type="Pfam" id="PF03000">
    <property type="entry name" value="NPH3"/>
    <property type="match status" value="1"/>
</dbReference>
<keyword evidence="4" id="KW-1185">Reference proteome</keyword>
<feature type="domain" description="NPH3" evidence="2">
    <location>
        <begin position="1"/>
        <end position="100"/>
    </location>
</feature>
<protein>
    <recommendedName>
        <fullName evidence="2">NPH3 domain-containing protein</fullName>
    </recommendedName>
</protein>
<dbReference type="AlphaFoldDB" id="A0AAN9N2M1"/>
<evidence type="ECO:0000256" key="1">
    <source>
        <dbReference type="PROSITE-ProRule" id="PRU00982"/>
    </source>
</evidence>
<sequence>MRLQSLCYTINKNAFMSVADSIGSQRPIHRIIINFLQSEMGNHIAYNADDDEYFSPSQRDIYRLGKLMEIISLAELIPEQSRPTEDGMYRAIDIYLKLRF</sequence>
<organism evidence="3 4">
    <name type="scientific">Canavalia gladiata</name>
    <name type="common">Sword bean</name>
    <name type="synonym">Dolichos gladiatus</name>
    <dbReference type="NCBI Taxonomy" id="3824"/>
    <lineage>
        <taxon>Eukaryota</taxon>
        <taxon>Viridiplantae</taxon>
        <taxon>Streptophyta</taxon>
        <taxon>Embryophyta</taxon>
        <taxon>Tracheophyta</taxon>
        <taxon>Spermatophyta</taxon>
        <taxon>Magnoliopsida</taxon>
        <taxon>eudicotyledons</taxon>
        <taxon>Gunneridae</taxon>
        <taxon>Pentapetalae</taxon>
        <taxon>rosids</taxon>
        <taxon>fabids</taxon>
        <taxon>Fabales</taxon>
        <taxon>Fabaceae</taxon>
        <taxon>Papilionoideae</taxon>
        <taxon>50 kb inversion clade</taxon>
        <taxon>NPAAA clade</taxon>
        <taxon>indigoferoid/millettioid clade</taxon>
        <taxon>Phaseoleae</taxon>
        <taxon>Canavalia</taxon>
    </lineage>
</organism>
<evidence type="ECO:0000313" key="3">
    <source>
        <dbReference type="EMBL" id="KAK7362878.1"/>
    </source>
</evidence>
<evidence type="ECO:0000259" key="2">
    <source>
        <dbReference type="PROSITE" id="PS51649"/>
    </source>
</evidence>
<reference evidence="3 4" key="1">
    <citation type="submission" date="2024-01" db="EMBL/GenBank/DDBJ databases">
        <title>The genomes of 5 underutilized Papilionoideae crops provide insights into root nodulation and disease resistanc.</title>
        <authorList>
            <person name="Jiang F."/>
        </authorList>
    </citation>
    <scope>NUCLEOTIDE SEQUENCE [LARGE SCALE GENOMIC DNA]</scope>
    <source>
        <strain evidence="3">LVBAO_FW01</strain>
        <tissue evidence="3">Leaves</tissue>
    </source>
</reference>
<dbReference type="Proteomes" id="UP001367508">
    <property type="component" value="Unassembled WGS sequence"/>
</dbReference>
<proteinExistence type="inferred from homology"/>
<comment type="caution">
    <text evidence="3">The sequence shown here is derived from an EMBL/GenBank/DDBJ whole genome shotgun (WGS) entry which is preliminary data.</text>
</comment>